<evidence type="ECO:0000313" key="2">
    <source>
        <dbReference type="Proteomes" id="UP001143480"/>
    </source>
</evidence>
<dbReference type="Proteomes" id="UP001143480">
    <property type="component" value="Unassembled WGS sequence"/>
</dbReference>
<keyword evidence="2" id="KW-1185">Reference proteome</keyword>
<sequence length="235" mass="23854">MPLPLPRLSNVVDLAMSAAGTAVGTVAAVAALPGRVVRLVDGAELLLARATVAVDAVDETIAEVRAAGAAAAGVVAEAERTSGAAAALVAEAQRTSCAAAAHVAEAQRTSGAAAELVTEAARTSSEAAAVVVRAAQTAGTADGLISAYEPSLQRFVDNLSADEVTAAIRMVDELPRLAHHLNTDVMPILATLDRVGPDIHELLNVTRDLRQAIIGIPGFGMLRRRGAASETDGES</sequence>
<protein>
    <recommendedName>
        <fullName evidence="3">Ribulose 1,5-bisphosphate carboxylase large subunit</fullName>
    </recommendedName>
</protein>
<accession>A0A9W6KLH8</accession>
<proteinExistence type="predicted"/>
<dbReference type="RefSeq" id="WP_271189378.1">
    <property type="nucleotide sequence ID" value="NZ_BSFP01000023.1"/>
</dbReference>
<name>A0A9W6KLH8_9ACTN</name>
<evidence type="ECO:0000313" key="1">
    <source>
        <dbReference type="EMBL" id="GLL02436.1"/>
    </source>
</evidence>
<organism evidence="1 2">
    <name type="scientific">Dactylosporangium matsuzakiense</name>
    <dbReference type="NCBI Taxonomy" id="53360"/>
    <lineage>
        <taxon>Bacteria</taxon>
        <taxon>Bacillati</taxon>
        <taxon>Actinomycetota</taxon>
        <taxon>Actinomycetes</taxon>
        <taxon>Micromonosporales</taxon>
        <taxon>Micromonosporaceae</taxon>
        <taxon>Dactylosporangium</taxon>
    </lineage>
</organism>
<dbReference type="AlphaFoldDB" id="A0A9W6KLH8"/>
<reference evidence="1" key="2">
    <citation type="submission" date="2023-01" db="EMBL/GenBank/DDBJ databases">
        <authorList>
            <person name="Sun Q."/>
            <person name="Evtushenko L."/>
        </authorList>
    </citation>
    <scope>NUCLEOTIDE SEQUENCE</scope>
    <source>
        <strain evidence="1">VKM Ac-1321</strain>
    </source>
</reference>
<reference evidence="1" key="1">
    <citation type="journal article" date="2014" name="Int. J. Syst. Evol. Microbiol.">
        <title>Complete genome sequence of Corynebacterium casei LMG S-19264T (=DSM 44701T), isolated from a smear-ripened cheese.</title>
        <authorList>
            <consortium name="US DOE Joint Genome Institute (JGI-PGF)"/>
            <person name="Walter F."/>
            <person name="Albersmeier A."/>
            <person name="Kalinowski J."/>
            <person name="Ruckert C."/>
        </authorList>
    </citation>
    <scope>NUCLEOTIDE SEQUENCE</scope>
    <source>
        <strain evidence="1">VKM Ac-1321</strain>
    </source>
</reference>
<dbReference type="EMBL" id="BSFP01000023">
    <property type="protein sequence ID" value="GLL02436.1"/>
    <property type="molecule type" value="Genomic_DNA"/>
</dbReference>
<gene>
    <name evidence="1" type="ORF">GCM10017581_041780</name>
</gene>
<comment type="caution">
    <text evidence="1">The sequence shown here is derived from an EMBL/GenBank/DDBJ whole genome shotgun (WGS) entry which is preliminary data.</text>
</comment>
<evidence type="ECO:0008006" key="3">
    <source>
        <dbReference type="Google" id="ProtNLM"/>
    </source>
</evidence>